<dbReference type="EMBL" id="LFYR01001279">
    <property type="protein sequence ID" value="KMZ63039.1"/>
    <property type="molecule type" value="Genomic_DNA"/>
</dbReference>
<evidence type="ECO:0000313" key="3">
    <source>
        <dbReference type="Proteomes" id="UP000036987"/>
    </source>
</evidence>
<reference evidence="3" key="1">
    <citation type="journal article" date="2016" name="Nature">
        <title>The genome of the seagrass Zostera marina reveals angiosperm adaptation to the sea.</title>
        <authorList>
            <person name="Olsen J.L."/>
            <person name="Rouze P."/>
            <person name="Verhelst B."/>
            <person name="Lin Y.-C."/>
            <person name="Bayer T."/>
            <person name="Collen J."/>
            <person name="Dattolo E."/>
            <person name="De Paoli E."/>
            <person name="Dittami S."/>
            <person name="Maumus F."/>
            <person name="Michel G."/>
            <person name="Kersting A."/>
            <person name="Lauritano C."/>
            <person name="Lohaus R."/>
            <person name="Toepel M."/>
            <person name="Tonon T."/>
            <person name="Vanneste K."/>
            <person name="Amirebrahimi M."/>
            <person name="Brakel J."/>
            <person name="Bostroem C."/>
            <person name="Chovatia M."/>
            <person name="Grimwood J."/>
            <person name="Jenkins J.W."/>
            <person name="Jueterbock A."/>
            <person name="Mraz A."/>
            <person name="Stam W.T."/>
            <person name="Tice H."/>
            <person name="Bornberg-Bauer E."/>
            <person name="Green P.J."/>
            <person name="Pearson G.A."/>
            <person name="Procaccini G."/>
            <person name="Duarte C.M."/>
            <person name="Schmutz J."/>
            <person name="Reusch T.B.H."/>
            <person name="Van de Peer Y."/>
        </authorList>
    </citation>
    <scope>NUCLEOTIDE SEQUENCE [LARGE SCALE GENOMIC DNA]</scope>
    <source>
        <strain evidence="3">cv. Finnish</strain>
    </source>
</reference>
<feature type="compositionally biased region" description="Polar residues" evidence="1">
    <location>
        <begin position="46"/>
        <end position="60"/>
    </location>
</feature>
<name>A0A0K9P237_ZOSMR</name>
<comment type="caution">
    <text evidence="2">The sequence shown here is derived from an EMBL/GenBank/DDBJ whole genome shotgun (WGS) entry which is preliminary data.</text>
</comment>
<protein>
    <submittedName>
        <fullName evidence="2">Uncharacterized protein</fullName>
    </submittedName>
</protein>
<organism evidence="2 3">
    <name type="scientific">Zostera marina</name>
    <name type="common">Eelgrass</name>
    <dbReference type="NCBI Taxonomy" id="29655"/>
    <lineage>
        <taxon>Eukaryota</taxon>
        <taxon>Viridiplantae</taxon>
        <taxon>Streptophyta</taxon>
        <taxon>Embryophyta</taxon>
        <taxon>Tracheophyta</taxon>
        <taxon>Spermatophyta</taxon>
        <taxon>Magnoliopsida</taxon>
        <taxon>Liliopsida</taxon>
        <taxon>Zosteraceae</taxon>
        <taxon>Zostera</taxon>
    </lineage>
</organism>
<proteinExistence type="predicted"/>
<dbReference type="Proteomes" id="UP000036987">
    <property type="component" value="Unassembled WGS sequence"/>
</dbReference>
<accession>A0A0K9P237</accession>
<evidence type="ECO:0000313" key="2">
    <source>
        <dbReference type="EMBL" id="KMZ63039.1"/>
    </source>
</evidence>
<dbReference type="AlphaFoldDB" id="A0A0K9P237"/>
<feature type="compositionally biased region" description="Polar residues" evidence="1">
    <location>
        <begin position="24"/>
        <end position="33"/>
    </location>
</feature>
<evidence type="ECO:0000256" key="1">
    <source>
        <dbReference type="SAM" id="MobiDB-lite"/>
    </source>
</evidence>
<gene>
    <name evidence="2" type="ORF">ZOSMA_42G00790</name>
</gene>
<keyword evidence="3" id="KW-1185">Reference proteome</keyword>
<feature type="region of interest" description="Disordered" evidence="1">
    <location>
        <begin position="1"/>
        <end position="33"/>
    </location>
</feature>
<feature type="compositionally biased region" description="Basic and acidic residues" evidence="1">
    <location>
        <begin position="61"/>
        <end position="80"/>
    </location>
</feature>
<feature type="region of interest" description="Disordered" evidence="1">
    <location>
        <begin position="45"/>
        <end position="83"/>
    </location>
</feature>
<sequence>MQGRNTIPARSASKARQGPWVTLFPTSRSQNPVMNAPMAFDLRCTFTGSPNHEPTNISTETNEKHRERDSDGSTDDERSPTTKFTCRAITHMADQWLHNKSGERTT</sequence>